<keyword evidence="3" id="KW-0720">Serine protease</keyword>
<evidence type="ECO:0000256" key="1">
    <source>
        <dbReference type="ARBA" id="ARBA00022670"/>
    </source>
</evidence>
<evidence type="ECO:0000256" key="3">
    <source>
        <dbReference type="ARBA" id="ARBA00022825"/>
    </source>
</evidence>
<dbReference type="NCBIfam" id="NF045542">
    <property type="entry name" value="Clp_rel_HeadMat"/>
    <property type="match status" value="1"/>
</dbReference>
<sequence>MNRNKLLQFLQDNKRQYTPIEQRIVAKGSQAALYLYDPIVGDRLTAEWWGGICPQDFVPALRSLDADEITIYTNCPGGDVFAAEAMCQALREHKANITMQIEGYAASAATAIACACDEVVATQASKYMIHQTWTVAMGNADDFDQVAELLRKCDGTMYDAYEQRTGQKRDQIEAWCKAETWFTAAEAVSAGFVDRVLGVDAKASGKALRGWNLSAYANAPKDPEPAPQENEQTPEPKAVQPPESTTQYITEDHRARQQQRLRLMTRI</sequence>
<dbReference type="PANTHER" id="PTHR10381:SF70">
    <property type="entry name" value="ATP-DEPENDENT CLP PROTEASE PROTEOLYTIC SUBUNIT"/>
    <property type="match status" value="1"/>
</dbReference>
<dbReference type="Gene3D" id="3.90.226.10">
    <property type="entry name" value="2-enoyl-CoA Hydratase, Chain A, domain 1"/>
    <property type="match status" value="1"/>
</dbReference>
<dbReference type="GO" id="GO:0008233">
    <property type="term" value="F:peptidase activity"/>
    <property type="evidence" value="ECO:0007669"/>
    <property type="project" value="UniProtKB-KW"/>
</dbReference>
<protein>
    <submittedName>
        <fullName evidence="5">Clp protease ClpP</fullName>
    </submittedName>
</protein>
<dbReference type="Pfam" id="PF00574">
    <property type="entry name" value="CLP_protease"/>
    <property type="match status" value="1"/>
</dbReference>
<gene>
    <name evidence="5" type="ORF">N4T19_23205</name>
</gene>
<dbReference type="InterPro" id="IPR029045">
    <property type="entry name" value="ClpP/crotonase-like_dom_sf"/>
</dbReference>
<dbReference type="RefSeq" id="WP_260719119.1">
    <property type="nucleotide sequence ID" value="NZ_CP104377.1"/>
</dbReference>
<dbReference type="EMBL" id="CP104377">
    <property type="protein sequence ID" value="UXC18553.1"/>
    <property type="molecule type" value="Genomic_DNA"/>
</dbReference>
<dbReference type="CDD" id="cd07016">
    <property type="entry name" value="S14_ClpP_1"/>
    <property type="match status" value="1"/>
</dbReference>
<feature type="region of interest" description="Disordered" evidence="4">
    <location>
        <begin position="216"/>
        <end position="267"/>
    </location>
</feature>
<evidence type="ECO:0000313" key="5">
    <source>
        <dbReference type="EMBL" id="UXC18553.1"/>
    </source>
</evidence>
<keyword evidence="2" id="KW-0378">Hydrolase</keyword>
<name>A0ABY5ZXC7_9BURK</name>
<dbReference type="PANTHER" id="PTHR10381">
    <property type="entry name" value="ATP-DEPENDENT CLP PROTEASE PROTEOLYTIC SUBUNIT"/>
    <property type="match status" value="1"/>
</dbReference>
<accession>A0ABY5ZXC7</accession>
<dbReference type="InterPro" id="IPR023562">
    <property type="entry name" value="ClpP/TepA"/>
</dbReference>
<dbReference type="Proteomes" id="UP001058290">
    <property type="component" value="Chromosome"/>
</dbReference>
<keyword evidence="6" id="KW-1185">Reference proteome</keyword>
<reference evidence="5" key="1">
    <citation type="submission" date="2022-09" db="EMBL/GenBank/DDBJ databases">
        <title>Bacterial diversity in gut of crayfish and pufferfish.</title>
        <authorList>
            <person name="Huang Y."/>
        </authorList>
    </citation>
    <scope>NUCLEOTIDE SEQUENCE</scope>
    <source>
        <strain evidence="5">PR12</strain>
    </source>
</reference>
<dbReference type="GO" id="GO:0006508">
    <property type="term" value="P:proteolysis"/>
    <property type="evidence" value="ECO:0007669"/>
    <property type="project" value="UniProtKB-KW"/>
</dbReference>
<organism evidence="5 6">
    <name type="scientific">Comamonas squillarum</name>
    <dbReference type="NCBI Taxonomy" id="2977320"/>
    <lineage>
        <taxon>Bacteria</taxon>
        <taxon>Pseudomonadati</taxon>
        <taxon>Pseudomonadota</taxon>
        <taxon>Betaproteobacteria</taxon>
        <taxon>Burkholderiales</taxon>
        <taxon>Comamonadaceae</taxon>
        <taxon>Comamonas</taxon>
    </lineage>
</organism>
<evidence type="ECO:0000256" key="2">
    <source>
        <dbReference type="ARBA" id="ARBA00022801"/>
    </source>
</evidence>
<evidence type="ECO:0000256" key="4">
    <source>
        <dbReference type="SAM" id="MobiDB-lite"/>
    </source>
</evidence>
<proteinExistence type="predicted"/>
<evidence type="ECO:0000313" key="6">
    <source>
        <dbReference type="Proteomes" id="UP001058290"/>
    </source>
</evidence>
<dbReference type="SUPFAM" id="SSF52096">
    <property type="entry name" value="ClpP/crotonase"/>
    <property type="match status" value="1"/>
</dbReference>
<feature type="compositionally biased region" description="Basic residues" evidence="4">
    <location>
        <begin position="256"/>
        <end position="267"/>
    </location>
</feature>
<keyword evidence="1 5" id="KW-0645">Protease</keyword>